<reference evidence="2" key="1">
    <citation type="journal article" date="2022" name="Mol. Ecol. Resour.">
        <title>The genomes of chicory, endive, great burdock and yacon provide insights into Asteraceae palaeo-polyploidization history and plant inulin production.</title>
        <authorList>
            <person name="Fan W."/>
            <person name="Wang S."/>
            <person name="Wang H."/>
            <person name="Wang A."/>
            <person name="Jiang F."/>
            <person name="Liu H."/>
            <person name="Zhao H."/>
            <person name="Xu D."/>
            <person name="Zhang Y."/>
        </authorList>
    </citation>
    <scope>NUCLEOTIDE SEQUENCE [LARGE SCALE GENOMIC DNA]</scope>
    <source>
        <strain evidence="2">cv. Yunnan</strain>
    </source>
</reference>
<reference evidence="1 2" key="2">
    <citation type="journal article" date="2022" name="Mol. Ecol. Resour.">
        <title>The genomes of chicory, endive, great burdock and yacon provide insights into Asteraceae paleo-polyploidization history and plant inulin production.</title>
        <authorList>
            <person name="Fan W."/>
            <person name="Wang S."/>
            <person name="Wang H."/>
            <person name="Wang A."/>
            <person name="Jiang F."/>
            <person name="Liu H."/>
            <person name="Zhao H."/>
            <person name="Xu D."/>
            <person name="Zhang Y."/>
        </authorList>
    </citation>
    <scope>NUCLEOTIDE SEQUENCE [LARGE SCALE GENOMIC DNA]</scope>
    <source>
        <strain evidence="2">cv. Yunnan</strain>
        <tissue evidence="1">Leaves</tissue>
    </source>
</reference>
<protein>
    <submittedName>
        <fullName evidence="1">Uncharacterized protein</fullName>
    </submittedName>
</protein>
<organism evidence="1 2">
    <name type="scientific">Smallanthus sonchifolius</name>
    <dbReference type="NCBI Taxonomy" id="185202"/>
    <lineage>
        <taxon>Eukaryota</taxon>
        <taxon>Viridiplantae</taxon>
        <taxon>Streptophyta</taxon>
        <taxon>Embryophyta</taxon>
        <taxon>Tracheophyta</taxon>
        <taxon>Spermatophyta</taxon>
        <taxon>Magnoliopsida</taxon>
        <taxon>eudicotyledons</taxon>
        <taxon>Gunneridae</taxon>
        <taxon>Pentapetalae</taxon>
        <taxon>asterids</taxon>
        <taxon>campanulids</taxon>
        <taxon>Asterales</taxon>
        <taxon>Asteraceae</taxon>
        <taxon>Asteroideae</taxon>
        <taxon>Heliantheae alliance</taxon>
        <taxon>Millerieae</taxon>
        <taxon>Smallanthus</taxon>
    </lineage>
</organism>
<evidence type="ECO:0000313" key="2">
    <source>
        <dbReference type="Proteomes" id="UP001056120"/>
    </source>
</evidence>
<gene>
    <name evidence="1" type="ORF">L1987_36998</name>
</gene>
<keyword evidence="2" id="KW-1185">Reference proteome</keyword>
<dbReference type="EMBL" id="CM042029">
    <property type="protein sequence ID" value="KAI3794368.1"/>
    <property type="molecule type" value="Genomic_DNA"/>
</dbReference>
<dbReference type="Proteomes" id="UP001056120">
    <property type="component" value="Linkage Group LG12"/>
</dbReference>
<sequence>MTLLLVLLLLLLTESTISQPNDNDNNNSNISNHCRGSAPSSNFIKNRNSTFDVMRNQLLSEKVLYSRAQDLSGGDSVFAAAQCRNYLTVDQCLACFDIAVYELAKCVVSNGAYVFLDECYVR</sequence>
<name>A0ACB9HG00_9ASTR</name>
<evidence type="ECO:0000313" key="1">
    <source>
        <dbReference type="EMBL" id="KAI3794368.1"/>
    </source>
</evidence>
<comment type="caution">
    <text evidence="1">The sequence shown here is derived from an EMBL/GenBank/DDBJ whole genome shotgun (WGS) entry which is preliminary data.</text>
</comment>
<accession>A0ACB9HG00</accession>
<proteinExistence type="predicted"/>